<accession>F7X9G6</accession>
<gene>
    <name evidence="1" type="ordered locus">SM11_chr1806</name>
</gene>
<dbReference type="Gene3D" id="3.30.1330.70">
    <property type="entry name" value="Holliday junction resolvase RusA"/>
    <property type="match status" value="1"/>
</dbReference>
<dbReference type="GO" id="GO:0000287">
    <property type="term" value="F:magnesium ion binding"/>
    <property type="evidence" value="ECO:0007669"/>
    <property type="project" value="InterPro"/>
</dbReference>
<dbReference type="RefSeq" id="WP_014529529.1">
    <property type="nucleotide sequence ID" value="NC_017325.1"/>
</dbReference>
<evidence type="ECO:0000313" key="2">
    <source>
        <dbReference type="Proteomes" id="UP000009045"/>
    </source>
</evidence>
<keyword evidence="1" id="KW-0255">Endonuclease</keyword>
<dbReference type="HOGENOM" id="CLU_154679_0_0_5"/>
<keyword evidence="1" id="KW-0540">Nuclease</keyword>
<dbReference type="GO" id="GO:0006310">
    <property type="term" value="P:DNA recombination"/>
    <property type="evidence" value="ECO:0007669"/>
    <property type="project" value="InterPro"/>
</dbReference>
<dbReference type="Proteomes" id="UP000009045">
    <property type="component" value="Chromosome"/>
</dbReference>
<dbReference type="PATRIC" id="fig|707241.3.peg.1896"/>
<dbReference type="GO" id="GO:0004519">
    <property type="term" value="F:endonuclease activity"/>
    <property type="evidence" value="ECO:0007669"/>
    <property type="project" value="UniProtKB-KW"/>
</dbReference>
<dbReference type="InterPro" id="IPR036614">
    <property type="entry name" value="RusA-like_sf"/>
</dbReference>
<keyword evidence="1" id="KW-0378">Hydrolase</keyword>
<dbReference type="GO" id="GO:0006281">
    <property type="term" value="P:DNA repair"/>
    <property type="evidence" value="ECO:0007669"/>
    <property type="project" value="InterPro"/>
</dbReference>
<protein>
    <submittedName>
        <fullName evidence="1">Phage endonuclease</fullName>
    </submittedName>
</protein>
<organism evidence="1 2">
    <name type="scientific">Sinorhizobium meliloti (strain SM11)</name>
    <dbReference type="NCBI Taxonomy" id="707241"/>
    <lineage>
        <taxon>Bacteria</taxon>
        <taxon>Pseudomonadati</taxon>
        <taxon>Pseudomonadota</taxon>
        <taxon>Alphaproteobacteria</taxon>
        <taxon>Hyphomicrobiales</taxon>
        <taxon>Rhizobiaceae</taxon>
        <taxon>Sinorhizobium/Ensifer group</taxon>
        <taxon>Sinorhizobium</taxon>
    </lineage>
</organism>
<dbReference type="SUPFAM" id="SSF103084">
    <property type="entry name" value="Holliday junction resolvase RusA"/>
    <property type="match status" value="1"/>
</dbReference>
<dbReference type="KEGG" id="smx:SM11_chr1806"/>
<sequence>MNSDRLTAEIFLPWPDRRLSPNSRGHWVTLARAKKKAKQDAYFAALEAGVGKIKADAITVRYSFFPPTHRSYDLDNLVASMKAAADGIAMAIGVDDSKWRLEIAPRGPIERNGMVKVDLEWQ</sequence>
<proteinExistence type="predicted"/>
<reference evidence="1 2" key="1">
    <citation type="journal article" date="2011" name="J. Biotechnol.">
        <title>The complete genome sequence of the dominant Sinorhizobium meliloti field isolate SM11 extends the S. meliloti pan-genome.</title>
        <authorList>
            <person name="Schneiker-Bekel S."/>
            <person name="Wibberg D."/>
            <person name="Bekel T."/>
            <person name="Blom J."/>
            <person name="Linke B."/>
            <person name="Neuweger H."/>
            <person name="Stiens M."/>
            <person name="Vorholter F.J."/>
            <person name="Weidner S."/>
            <person name="Goesmann A."/>
            <person name="Puhler A."/>
            <person name="Schluter A."/>
        </authorList>
    </citation>
    <scope>NUCLEOTIDE SEQUENCE [LARGE SCALE GENOMIC DNA]</scope>
    <source>
        <strain evidence="1 2">SM11</strain>
    </source>
</reference>
<name>F7X9G6_SINMM</name>
<dbReference type="EMBL" id="CP001830">
    <property type="protein sequence ID" value="AEH79074.1"/>
    <property type="molecule type" value="Genomic_DNA"/>
</dbReference>
<evidence type="ECO:0000313" key="1">
    <source>
        <dbReference type="EMBL" id="AEH79074.1"/>
    </source>
</evidence>
<dbReference type="AlphaFoldDB" id="F7X9G6"/>